<dbReference type="AlphaFoldDB" id="A0A699XLD3"/>
<evidence type="ECO:0000256" key="1">
    <source>
        <dbReference type="SAM" id="MobiDB-lite"/>
    </source>
</evidence>
<comment type="caution">
    <text evidence="2">The sequence shown here is derived from an EMBL/GenBank/DDBJ whole genome shotgun (WGS) entry which is preliminary data.</text>
</comment>
<proteinExistence type="predicted"/>
<evidence type="ECO:0000313" key="2">
    <source>
        <dbReference type="EMBL" id="GFD60705.1"/>
    </source>
</evidence>
<feature type="non-terminal residue" evidence="2">
    <location>
        <position position="1"/>
    </location>
</feature>
<accession>A0A699XLD3</accession>
<name>A0A699XLD3_TANCI</name>
<reference evidence="2" key="1">
    <citation type="journal article" date="2019" name="Sci. Rep.">
        <title>Draft genome of Tanacetum cinerariifolium, the natural source of mosquito coil.</title>
        <authorList>
            <person name="Yamashiro T."/>
            <person name="Shiraishi A."/>
            <person name="Satake H."/>
            <person name="Nakayama K."/>
        </authorList>
    </citation>
    <scope>NUCLEOTIDE SEQUENCE</scope>
</reference>
<gene>
    <name evidence="2" type="ORF">Tci_932674</name>
</gene>
<feature type="region of interest" description="Disordered" evidence="1">
    <location>
        <begin position="1"/>
        <end position="28"/>
    </location>
</feature>
<dbReference type="EMBL" id="BKCJ011881421">
    <property type="protein sequence ID" value="GFD60705.1"/>
    <property type="molecule type" value="Genomic_DNA"/>
</dbReference>
<organism evidence="2">
    <name type="scientific">Tanacetum cinerariifolium</name>
    <name type="common">Dalmatian daisy</name>
    <name type="synonym">Chrysanthemum cinerariifolium</name>
    <dbReference type="NCBI Taxonomy" id="118510"/>
    <lineage>
        <taxon>Eukaryota</taxon>
        <taxon>Viridiplantae</taxon>
        <taxon>Streptophyta</taxon>
        <taxon>Embryophyta</taxon>
        <taxon>Tracheophyta</taxon>
        <taxon>Spermatophyta</taxon>
        <taxon>Magnoliopsida</taxon>
        <taxon>eudicotyledons</taxon>
        <taxon>Gunneridae</taxon>
        <taxon>Pentapetalae</taxon>
        <taxon>asterids</taxon>
        <taxon>campanulids</taxon>
        <taxon>Asterales</taxon>
        <taxon>Asteraceae</taxon>
        <taxon>Asteroideae</taxon>
        <taxon>Anthemideae</taxon>
        <taxon>Anthemidinae</taxon>
        <taxon>Tanacetum</taxon>
    </lineage>
</organism>
<sequence length="52" mass="5813">QLPDQPGGARDWQRDLSPLTPRPVGNRRNHVLEQSSGLVGRHVHWNTAFSTA</sequence>
<protein>
    <submittedName>
        <fullName evidence="2">Uncharacterized protein</fullName>
    </submittedName>
</protein>